<reference evidence="1 2" key="1">
    <citation type="submission" date="2017-02" db="EMBL/GenBank/DDBJ databases">
        <authorList>
            <person name="Peterson S.W."/>
        </authorList>
    </citation>
    <scope>NUCLEOTIDE SEQUENCE [LARGE SCALE GENOMIC DNA]</scope>
    <source>
        <strain evidence="1 2">B Mb 05.01</strain>
    </source>
</reference>
<accession>A0A1R4JRG4</accession>
<evidence type="ECO:0000313" key="2">
    <source>
        <dbReference type="Proteomes" id="UP000196320"/>
    </source>
</evidence>
<dbReference type="RefSeq" id="WP_087131248.1">
    <property type="nucleotide sequence ID" value="NZ_FUKO01000020.1"/>
</dbReference>
<gene>
    <name evidence="1" type="ORF">FM104_08415</name>
</gene>
<dbReference type="EMBL" id="FUKO01000020">
    <property type="protein sequence ID" value="SJN34375.1"/>
    <property type="molecule type" value="Genomic_DNA"/>
</dbReference>
<name>A0A1R4JRG4_9MICO</name>
<organism evidence="1 2">
    <name type="scientific">Microbacterium esteraromaticum</name>
    <dbReference type="NCBI Taxonomy" id="57043"/>
    <lineage>
        <taxon>Bacteria</taxon>
        <taxon>Bacillati</taxon>
        <taxon>Actinomycetota</taxon>
        <taxon>Actinomycetes</taxon>
        <taxon>Micrococcales</taxon>
        <taxon>Microbacteriaceae</taxon>
        <taxon>Microbacterium</taxon>
    </lineage>
</organism>
<protein>
    <submittedName>
        <fullName evidence="1">Uncharacterized protein</fullName>
    </submittedName>
</protein>
<keyword evidence="2" id="KW-1185">Reference proteome</keyword>
<dbReference type="Proteomes" id="UP000196320">
    <property type="component" value="Unassembled WGS sequence"/>
</dbReference>
<dbReference type="AlphaFoldDB" id="A0A1R4JRG4"/>
<sequence>MSTRTDIPATASTAPAPSPVATLGARLAAASRRAQGFTTVVDDPAVLAELRGLCTAPRPTSLSFAEKRDGPAP</sequence>
<evidence type="ECO:0000313" key="1">
    <source>
        <dbReference type="EMBL" id="SJN34375.1"/>
    </source>
</evidence>
<dbReference type="OrthoDB" id="5124922at2"/>
<proteinExistence type="predicted"/>